<evidence type="ECO:0000256" key="6">
    <source>
        <dbReference type="SAM" id="Phobius"/>
    </source>
</evidence>
<feature type="transmembrane region" description="Helical" evidence="6">
    <location>
        <begin position="26"/>
        <end position="48"/>
    </location>
</feature>
<dbReference type="Proteomes" id="UP001172055">
    <property type="component" value="Unassembled WGS sequence"/>
</dbReference>
<keyword evidence="2" id="KW-1003">Cell membrane</keyword>
<feature type="transmembrane region" description="Helical" evidence="6">
    <location>
        <begin position="101"/>
        <end position="123"/>
    </location>
</feature>
<feature type="domain" description="DUF202" evidence="7">
    <location>
        <begin position="18"/>
        <end position="89"/>
    </location>
</feature>
<dbReference type="Pfam" id="PF02656">
    <property type="entry name" value="DUF202"/>
    <property type="match status" value="1"/>
</dbReference>
<reference evidence="8 9" key="1">
    <citation type="submission" date="2023-06" db="EMBL/GenBank/DDBJ databases">
        <title>Novel species in genus Planococcus.</title>
        <authorList>
            <person name="Ning S."/>
        </authorList>
    </citation>
    <scope>NUCLEOTIDE SEQUENCE [LARGE SCALE GENOMIC DNA]</scope>
    <source>
        <strain evidence="8 9">N028</strain>
    </source>
</reference>
<protein>
    <submittedName>
        <fullName evidence="8">DUF202 domain-containing protein</fullName>
    </submittedName>
</protein>
<comment type="caution">
    <text evidence="8">The sequence shown here is derived from an EMBL/GenBank/DDBJ whole genome shotgun (WGS) entry which is preliminary data.</text>
</comment>
<evidence type="ECO:0000313" key="8">
    <source>
        <dbReference type="EMBL" id="MDN7242840.1"/>
    </source>
</evidence>
<keyword evidence="4 6" id="KW-1133">Transmembrane helix</keyword>
<gene>
    <name evidence="8" type="ORF">QWY14_13585</name>
</gene>
<evidence type="ECO:0000256" key="1">
    <source>
        <dbReference type="ARBA" id="ARBA00004651"/>
    </source>
</evidence>
<organism evidence="8 9">
    <name type="scientific">Planococcus shixiaomingii</name>
    <dbReference type="NCBI Taxonomy" id="3058393"/>
    <lineage>
        <taxon>Bacteria</taxon>
        <taxon>Bacillati</taxon>
        <taxon>Bacillota</taxon>
        <taxon>Bacilli</taxon>
        <taxon>Bacillales</taxon>
        <taxon>Caryophanaceae</taxon>
        <taxon>Planococcus</taxon>
    </lineage>
</organism>
<keyword evidence="5 6" id="KW-0472">Membrane</keyword>
<evidence type="ECO:0000259" key="7">
    <source>
        <dbReference type="Pfam" id="PF02656"/>
    </source>
</evidence>
<dbReference type="PANTHER" id="PTHR34187:SF2">
    <property type="entry name" value="DUF202 DOMAIN-CONTAINING PROTEIN"/>
    <property type="match status" value="1"/>
</dbReference>
<dbReference type="PANTHER" id="PTHR34187">
    <property type="entry name" value="FGR18P"/>
    <property type="match status" value="1"/>
</dbReference>
<name>A0ABT8N5L6_9BACL</name>
<keyword evidence="3 6" id="KW-0812">Transmembrane</keyword>
<evidence type="ECO:0000256" key="4">
    <source>
        <dbReference type="ARBA" id="ARBA00022989"/>
    </source>
</evidence>
<evidence type="ECO:0000256" key="5">
    <source>
        <dbReference type="ARBA" id="ARBA00023136"/>
    </source>
</evidence>
<evidence type="ECO:0000256" key="3">
    <source>
        <dbReference type="ARBA" id="ARBA00022692"/>
    </source>
</evidence>
<feature type="transmembrane region" description="Helical" evidence="6">
    <location>
        <begin position="60"/>
        <end position="80"/>
    </location>
</feature>
<keyword evidence="9" id="KW-1185">Reference proteome</keyword>
<dbReference type="InterPro" id="IPR052053">
    <property type="entry name" value="IM_YidH-like"/>
</dbReference>
<accession>A0ABT8N5L6</accession>
<evidence type="ECO:0000313" key="9">
    <source>
        <dbReference type="Proteomes" id="UP001172055"/>
    </source>
</evidence>
<evidence type="ECO:0000256" key="2">
    <source>
        <dbReference type="ARBA" id="ARBA00022475"/>
    </source>
</evidence>
<proteinExistence type="predicted"/>
<comment type="subcellular location">
    <subcellularLocation>
        <location evidence="1">Cell membrane</location>
        <topology evidence="1">Multi-pass membrane protein</topology>
    </subcellularLocation>
</comment>
<dbReference type="RefSeq" id="WP_300987328.1">
    <property type="nucleotide sequence ID" value="NZ_CP129236.1"/>
</dbReference>
<dbReference type="EMBL" id="JAUJWV010000002">
    <property type="protein sequence ID" value="MDN7242840.1"/>
    <property type="molecule type" value="Genomic_DNA"/>
</dbReference>
<dbReference type="InterPro" id="IPR003807">
    <property type="entry name" value="DUF202"/>
</dbReference>
<sequence>MPRQPDQKEKNQLSYTQQHLANERTYLAWIRTAISIVGVGFLATSLHFTMGATRNQFVDVFTIALGIFACVFGLTIIFLATQNYNKKRQQLLNETFIPSNMSITLISSMLIIMIVMVIIYFFMIM</sequence>